<protein>
    <submittedName>
        <fullName evidence="1">CLUMA_CG006953, isoform A</fullName>
    </submittedName>
</protein>
<accession>A0A1J1I4W4</accession>
<evidence type="ECO:0000313" key="1">
    <source>
        <dbReference type="EMBL" id="CRK93417.1"/>
    </source>
</evidence>
<sequence>MNSIEISQKAPTNIQAMRRPLDISSKHAMIAKCDEKKFSLTFCFNFFNWIQHRDIPFGLEMTSLKAITRMK</sequence>
<evidence type="ECO:0000313" key="2">
    <source>
        <dbReference type="Proteomes" id="UP000183832"/>
    </source>
</evidence>
<keyword evidence="2" id="KW-1185">Reference proteome</keyword>
<reference evidence="1 2" key="1">
    <citation type="submission" date="2015-04" db="EMBL/GenBank/DDBJ databases">
        <authorList>
            <person name="Syromyatnikov M.Y."/>
            <person name="Popov V.N."/>
        </authorList>
    </citation>
    <scope>NUCLEOTIDE SEQUENCE [LARGE SCALE GENOMIC DNA]</scope>
</reference>
<name>A0A1J1I4W4_9DIPT</name>
<dbReference type="Proteomes" id="UP000183832">
    <property type="component" value="Unassembled WGS sequence"/>
</dbReference>
<dbReference type="AlphaFoldDB" id="A0A1J1I4W4"/>
<proteinExistence type="predicted"/>
<dbReference type="EMBL" id="CVRI01000037">
    <property type="protein sequence ID" value="CRK93417.1"/>
    <property type="molecule type" value="Genomic_DNA"/>
</dbReference>
<gene>
    <name evidence="1" type="ORF">CLUMA_CG006953</name>
</gene>
<organism evidence="1 2">
    <name type="scientific">Clunio marinus</name>
    <dbReference type="NCBI Taxonomy" id="568069"/>
    <lineage>
        <taxon>Eukaryota</taxon>
        <taxon>Metazoa</taxon>
        <taxon>Ecdysozoa</taxon>
        <taxon>Arthropoda</taxon>
        <taxon>Hexapoda</taxon>
        <taxon>Insecta</taxon>
        <taxon>Pterygota</taxon>
        <taxon>Neoptera</taxon>
        <taxon>Endopterygota</taxon>
        <taxon>Diptera</taxon>
        <taxon>Nematocera</taxon>
        <taxon>Chironomoidea</taxon>
        <taxon>Chironomidae</taxon>
        <taxon>Clunio</taxon>
    </lineage>
</organism>